<accession>A0A2S8F346</accession>
<name>A0A2S8F346_9BACT</name>
<dbReference type="InterPro" id="IPR028098">
    <property type="entry name" value="Glyco_trans_4-like_N"/>
</dbReference>
<protein>
    <submittedName>
        <fullName evidence="3">Glycosyltransferase family 1 protein</fullName>
    </submittedName>
</protein>
<dbReference type="GO" id="GO:0016757">
    <property type="term" value="F:glycosyltransferase activity"/>
    <property type="evidence" value="ECO:0007669"/>
    <property type="project" value="InterPro"/>
</dbReference>
<dbReference type="Pfam" id="PF13439">
    <property type="entry name" value="Glyco_transf_4"/>
    <property type="match status" value="1"/>
</dbReference>
<comment type="caution">
    <text evidence="3">The sequence shown here is derived from an EMBL/GenBank/DDBJ whole genome shotgun (WGS) entry which is preliminary data.</text>
</comment>
<dbReference type="Pfam" id="PF00534">
    <property type="entry name" value="Glycos_transf_1"/>
    <property type="match status" value="1"/>
</dbReference>
<proteinExistence type="predicted"/>
<reference evidence="3 4" key="1">
    <citation type="submission" date="2018-02" db="EMBL/GenBank/DDBJ databases">
        <title>Comparative genomes isolates from brazilian mangrove.</title>
        <authorList>
            <person name="Araujo J.E."/>
            <person name="Taketani R.G."/>
            <person name="Silva M.C.P."/>
            <person name="Loureco M.V."/>
            <person name="Andreote F.D."/>
        </authorList>
    </citation>
    <scope>NUCLEOTIDE SEQUENCE [LARGE SCALE GENOMIC DNA]</scope>
    <source>
        <strain evidence="3 4">NAP PRIS-MGV</strain>
    </source>
</reference>
<evidence type="ECO:0000259" key="1">
    <source>
        <dbReference type="Pfam" id="PF00534"/>
    </source>
</evidence>
<keyword evidence="3" id="KW-0808">Transferase</keyword>
<sequence>MDSHAGSHATDTFPRVFVGDLSLGVSTPQQEVALTKVLHLINGEHFSGAERVQDLLGLRLPEFGYHADFACVKPGKFAASRRSQASQVFDLGMRHRFDLWKAQDVVRLVREEEYEIIHAHTPRSALLAMLAIRSCDAKFVYHVHSPTSRDSTHRLSNWMNQQVESWAMSKAARLIAVSNSLSRHLADLRIPADKVRVVHNGVPPLEKIPPRDAPSGQWTIGCVALYRPRKGIEVLLQAIANLRQQGHDVRLRAVGPFETTEYQKEIHALVAKLNLVDAIDWVGFTQDVNREMFQMDLFVLPSLFGEGLPMVVLEAMAAGVPVIASDVEGACEAIQPGVDGLLAVPADAEDLTRKILSVVSGEIDWEALRQAAILRQRESFSDRSMAGGTAAVYDELIGR</sequence>
<feature type="domain" description="Glycosyl transferase family 1" evidence="1">
    <location>
        <begin position="212"/>
        <end position="372"/>
    </location>
</feature>
<evidence type="ECO:0000259" key="2">
    <source>
        <dbReference type="Pfam" id="PF13439"/>
    </source>
</evidence>
<dbReference type="PANTHER" id="PTHR12526">
    <property type="entry name" value="GLYCOSYLTRANSFERASE"/>
    <property type="match status" value="1"/>
</dbReference>
<evidence type="ECO:0000313" key="3">
    <source>
        <dbReference type="EMBL" id="PQO26537.1"/>
    </source>
</evidence>
<dbReference type="RefSeq" id="WP_105360021.1">
    <property type="nucleotide sequence ID" value="NZ_PUIB01000030.1"/>
</dbReference>
<dbReference type="SUPFAM" id="SSF53756">
    <property type="entry name" value="UDP-Glycosyltransferase/glycogen phosphorylase"/>
    <property type="match status" value="1"/>
</dbReference>
<dbReference type="EMBL" id="PUIB01000030">
    <property type="protein sequence ID" value="PQO26537.1"/>
    <property type="molecule type" value="Genomic_DNA"/>
</dbReference>
<feature type="domain" description="Glycosyltransferase subfamily 4-like N-terminal" evidence="2">
    <location>
        <begin position="47"/>
        <end position="203"/>
    </location>
</feature>
<gene>
    <name evidence="3" type="ORF">C5Y98_29535</name>
</gene>
<dbReference type="OrthoDB" id="9775208at2"/>
<dbReference type="Proteomes" id="UP000239388">
    <property type="component" value="Unassembled WGS sequence"/>
</dbReference>
<organism evidence="3 4">
    <name type="scientific">Blastopirellula marina</name>
    <dbReference type="NCBI Taxonomy" id="124"/>
    <lineage>
        <taxon>Bacteria</taxon>
        <taxon>Pseudomonadati</taxon>
        <taxon>Planctomycetota</taxon>
        <taxon>Planctomycetia</taxon>
        <taxon>Pirellulales</taxon>
        <taxon>Pirellulaceae</taxon>
        <taxon>Blastopirellula</taxon>
    </lineage>
</organism>
<dbReference type="PANTHER" id="PTHR12526:SF636">
    <property type="entry name" value="BLL3647 PROTEIN"/>
    <property type="match status" value="1"/>
</dbReference>
<evidence type="ECO:0000313" key="4">
    <source>
        <dbReference type="Proteomes" id="UP000239388"/>
    </source>
</evidence>
<dbReference type="Gene3D" id="3.40.50.2000">
    <property type="entry name" value="Glycogen Phosphorylase B"/>
    <property type="match status" value="2"/>
</dbReference>
<dbReference type="AlphaFoldDB" id="A0A2S8F346"/>
<dbReference type="InterPro" id="IPR001296">
    <property type="entry name" value="Glyco_trans_1"/>
</dbReference>